<evidence type="ECO:0000313" key="3">
    <source>
        <dbReference type="Proteomes" id="UP001487740"/>
    </source>
</evidence>
<name>A0AAW0U9F1_SCYPA</name>
<gene>
    <name evidence="2" type="ORF">O3P69_005776</name>
</gene>
<keyword evidence="3" id="KW-1185">Reference proteome</keyword>
<feature type="compositionally biased region" description="Basic residues" evidence="1">
    <location>
        <begin position="282"/>
        <end position="291"/>
    </location>
</feature>
<feature type="compositionally biased region" description="Polar residues" evidence="1">
    <location>
        <begin position="262"/>
        <end position="280"/>
    </location>
</feature>
<reference evidence="2 3" key="1">
    <citation type="submission" date="2023-03" db="EMBL/GenBank/DDBJ databases">
        <title>High-quality genome of Scylla paramamosain provides insights in environmental adaptation.</title>
        <authorList>
            <person name="Zhang L."/>
        </authorList>
    </citation>
    <scope>NUCLEOTIDE SEQUENCE [LARGE SCALE GENOMIC DNA]</scope>
    <source>
        <strain evidence="2">LZ_2023a</strain>
        <tissue evidence="2">Muscle</tissue>
    </source>
</reference>
<proteinExistence type="predicted"/>
<dbReference type="AlphaFoldDB" id="A0AAW0U9F1"/>
<evidence type="ECO:0000256" key="1">
    <source>
        <dbReference type="SAM" id="MobiDB-lite"/>
    </source>
</evidence>
<feature type="compositionally biased region" description="Basic and acidic residues" evidence="1">
    <location>
        <begin position="120"/>
        <end position="129"/>
    </location>
</feature>
<feature type="region of interest" description="Disordered" evidence="1">
    <location>
        <begin position="262"/>
        <end position="291"/>
    </location>
</feature>
<sequence length="291" mass="31859">MDESHESSGTLKSPENSTCEAIIYNEIELTKCSIFKPFSLSYCRGSPANYTGIGGKVKSPPGKAAKKTVPAAHSSKRSARKTEVSTAHNGETVTPNKLTDNSAHSSKNSACSPKPRGQKRKLEYSEKAEACPVVNGEDQSLSPKFRRRKGSISGQKSPRKARNQSLPDERDSLHSPRMSRKKQKLEAREQSGDETRSPRKAAGFSPRITRRRSGSGGLNKQKAESGKAGVKTYESNTNNNNNNINNRLADVSATPLKNQSNFRGSFFNDSNRQHSRSNLTGKGHHAEHHSI</sequence>
<feature type="compositionally biased region" description="Basic and acidic residues" evidence="1">
    <location>
        <begin position="184"/>
        <end position="197"/>
    </location>
</feature>
<organism evidence="2 3">
    <name type="scientific">Scylla paramamosain</name>
    <name type="common">Mud crab</name>
    <dbReference type="NCBI Taxonomy" id="85552"/>
    <lineage>
        <taxon>Eukaryota</taxon>
        <taxon>Metazoa</taxon>
        <taxon>Ecdysozoa</taxon>
        <taxon>Arthropoda</taxon>
        <taxon>Crustacea</taxon>
        <taxon>Multicrustacea</taxon>
        <taxon>Malacostraca</taxon>
        <taxon>Eumalacostraca</taxon>
        <taxon>Eucarida</taxon>
        <taxon>Decapoda</taxon>
        <taxon>Pleocyemata</taxon>
        <taxon>Brachyura</taxon>
        <taxon>Eubrachyura</taxon>
        <taxon>Portunoidea</taxon>
        <taxon>Portunidae</taxon>
        <taxon>Portuninae</taxon>
        <taxon>Scylla</taxon>
    </lineage>
</organism>
<feature type="compositionally biased region" description="Low complexity" evidence="1">
    <location>
        <begin position="236"/>
        <end position="246"/>
    </location>
</feature>
<dbReference type="Proteomes" id="UP001487740">
    <property type="component" value="Unassembled WGS sequence"/>
</dbReference>
<accession>A0AAW0U9F1</accession>
<comment type="caution">
    <text evidence="2">The sequence shown here is derived from an EMBL/GenBank/DDBJ whole genome shotgun (WGS) entry which is preliminary data.</text>
</comment>
<protein>
    <submittedName>
        <fullName evidence="2">Uncharacterized protein</fullName>
    </submittedName>
</protein>
<feature type="region of interest" description="Disordered" evidence="1">
    <location>
        <begin position="51"/>
        <end position="246"/>
    </location>
</feature>
<evidence type="ECO:0000313" key="2">
    <source>
        <dbReference type="EMBL" id="KAK8395883.1"/>
    </source>
</evidence>
<dbReference type="EMBL" id="JARAKH010000017">
    <property type="protein sequence ID" value="KAK8395883.1"/>
    <property type="molecule type" value="Genomic_DNA"/>
</dbReference>
<feature type="compositionally biased region" description="Polar residues" evidence="1">
    <location>
        <begin position="84"/>
        <end position="111"/>
    </location>
</feature>